<dbReference type="Proteomes" id="UP001519460">
    <property type="component" value="Unassembled WGS sequence"/>
</dbReference>
<sequence length="108" mass="11916">MLAVITCYENVQHSTLYDTDTILAVAADPNVKRCQRTRGCTLLSLSVTSLPVHAPPQAGSSDQTKQIQVCSGEPEIMGCSGEQFKPHSVIAGDRERKTMCRSRQRDFF</sequence>
<comment type="caution">
    <text evidence="1">The sequence shown here is derived from an EMBL/GenBank/DDBJ whole genome shotgun (WGS) entry which is preliminary data.</text>
</comment>
<dbReference type="AlphaFoldDB" id="A0ABD0LRY8"/>
<name>A0ABD0LRY8_9CAEN</name>
<proteinExistence type="predicted"/>
<accession>A0ABD0LRY8</accession>
<organism evidence="1 2">
    <name type="scientific">Batillaria attramentaria</name>
    <dbReference type="NCBI Taxonomy" id="370345"/>
    <lineage>
        <taxon>Eukaryota</taxon>
        <taxon>Metazoa</taxon>
        <taxon>Spiralia</taxon>
        <taxon>Lophotrochozoa</taxon>
        <taxon>Mollusca</taxon>
        <taxon>Gastropoda</taxon>
        <taxon>Caenogastropoda</taxon>
        <taxon>Sorbeoconcha</taxon>
        <taxon>Cerithioidea</taxon>
        <taxon>Batillariidae</taxon>
        <taxon>Batillaria</taxon>
    </lineage>
</organism>
<gene>
    <name evidence="1" type="ORF">BaRGS_00006802</name>
</gene>
<dbReference type="EMBL" id="JACVVK020000028">
    <property type="protein sequence ID" value="KAK7502050.1"/>
    <property type="molecule type" value="Genomic_DNA"/>
</dbReference>
<keyword evidence="2" id="KW-1185">Reference proteome</keyword>
<evidence type="ECO:0000313" key="1">
    <source>
        <dbReference type="EMBL" id="KAK7502050.1"/>
    </source>
</evidence>
<protein>
    <submittedName>
        <fullName evidence="1">Uncharacterized protein</fullName>
    </submittedName>
</protein>
<evidence type="ECO:0000313" key="2">
    <source>
        <dbReference type="Proteomes" id="UP001519460"/>
    </source>
</evidence>
<reference evidence="1 2" key="1">
    <citation type="journal article" date="2023" name="Sci. Data">
        <title>Genome assembly of the Korean intertidal mud-creeper Batillaria attramentaria.</title>
        <authorList>
            <person name="Patra A.K."/>
            <person name="Ho P.T."/>
            <person name="Jun S."/>
            <person name="Lee S.J."/>
            <person name="Kim Y."/>
            <person name="Won Y.J."/>
        </authorList>
    </citation>
    <scope>NUCLEOTIDE SEQUENCE [LARGE SCALE GENOMIC DNA]</scope>
    <source>
        <strain evidence="1">Wonlab-2016</strain>
    </source>
</reference>